<comment type="similarity">
    <text evidence="5">Belongs to the GRAS family.</text>
</comment>
<feature type="region of interest" description="Leucine repeat II (LRII)" evidence="5">
    <location>
        <begin position="333"/>
        <end position="365"/>
    </location>
</feature>
<dbReference type="InterPro" id="IPR005202">
    <property type="entry name" value="TF_GRAS"/>
</dbReference>
<dbReference type="PANTHER" id="PTHR31636">
    <property type="entry name" value="OSJNBA0084A10.13 PROTEIN-RELATED"/>
    <property type="match status" value="1"/>
</dbReference>
<reference evidence="7 8" key="1">
    <citation type="journal article" date="2009" name="Nat. Genet.">
        <title>The genome of the cucumber, Cucumis sativus L.</title>
        <authorList>
            <person name="Huang S."/>
            <person name="Li R."/>
            <person name="Zhang Z."/>
            <person name="Li L."/>
            <person name="Gu X."/>
            <person name="Fan W."/>
            <person name="Lucas W.J."/>
            <person name="Wang X."/>
            <person name="Xie B."/>
            <person name="Ni P."/>
            <person name="Ren Y."/>
            <person name="Zhu H."/>
            <person name="Li J."/>
            <person name="Lin K."/>
            <person name="Jin W."/>
            <person name="Fei Z."/>
            <person name="Li G."/>
            <person name="Staub J."/>
            <person name="Kilian A."/>
            <person name="van der Vossen E.A."/>
            <person name="Wu Y."/>
            <person name="Guo J."/>
            <person name="He J."/>
            <person name="Jia Z."/>
            <person name="Ren Y."/>
            <person name="Tian G."/>
            <person name="Lu Y."/>
            <person name="Ruan J."/>
            <person name="Qian W."/>
            <person name="Wang M."/>
            <person name="Huang Q."/>
            <person name="Li B."/>
            <person name="Xuan Z."/>
            <person name="Cao J."/>
            <person name="Asan"/>
            <person name="Wu Z."/>
            <person name="Zhang J."/>
            <person name="Cai Q."/>
            <person name="Bai Y."/>
            <person name="Zhao B."/>
            <person name="Han Y."/>
            <person name="Li Y."/>
            <person name="Li X."/>
            <person name="Wang S."/>
            <person name="Shi Q."/>
            <person name="Liu S."/>
            <person name="Cho W.K."/>
            <person name="Kim J.Y."/>
            <person name="Xu Y."/>
            <person name="Heller-Uszynska K."/>
            <person name="Miao H."/>
            <person name="Cheng Z."/>
            <person name="Zhang S."/>
            <person name="Wu J."/>
            <person name="Yang Y."/>
            <person name="Kang H."/>
            <person name="Li M."/>
            <person name="Liang H."/>
            <person name="Ren X."/>
            <person name="Shi Z."/>
            <person name="Wen M."/>
            <person name="Jian M."/>
            <person name="Yang H."/>
            <person name="Zhang G."/>
            <person name="Yang Z."/>
            <person name="Chen R."/>
            <person name="Liu S."/>
            <person name="Li J."/>
            <person name="Ma L."/>
            <person name="Liu H."/>
            <person name="Zhou Y."/>
            <person name="Zhao J."/>
            <person name="Fang X."/>
            <person name="Li G."/>
            <person name="Fang L."/>
            <person name="Li Y."/>
            <person name="Liu D."/>
            <person name="Zheng H."/>
            <person name="Zhang Y."/>
            <person name="Qin N."/>
            <person name="Li Z."/>
            <person name="Yang G."/>
            <person name="Yang S."/>
            <person name="Bolund L."/>
            <person name="Kristiansen K."/>
            <person name="Zheng H."/>
            <person name="Li S."/>
            <person name="Zhang X."/>
            <person name="Yang H."/>
            <person name="Wang J."/>
            <person name="Sun R."/>
            <person name="Zhang B."/>
            <person name="Jiang S."/>
            <person name="Wang J."/>
            <person name="Du Y."/>
            <person name="Li S."/>
        </authorList>
    </citation>
    <scope>NUCLEOTIDE SEQUENCE [LARGE SCALE GENOMIC DNA]</scope>
    <source>
        <strain evidence="8">cv. 9930</strain>
    </source>
</reference>
<organism evidence="7 8">
    <name type="scientific">Cucumis sativus</name>
    <name type="common">Cucumber</name>
    <dbReference type="NCBI Taxonomy" id="3659"/>
    <lineage>
        <taxon>Eukaryota</taxon>
        <taxon>Viridiplantae</taxon>
        <taxon>Streptophyta</taxon>
        <taxon>Embryophyta</taxon>
        <taxon>Tracheophyta</taxon>
        <taxon>Spermatophyta</taxon>
        <taxon>Magnoliopsida</taxon>
        <taxon>eudicotyledons</taxon>
        <taxon>Gunneridae</taxon>
        <taxon>Pentapetalae</taxon>
        <taxon>rosids</taxon>
        <taxon>fabids</taxon>
        <taxon>Cucurbitales</taxon>
        <taxon>Cucurbitaceae</taxon>
        <taxon>Benincaseae</taxon>
        <taxon>Cucumis</taxon>
    </lineage>
</organism>
<name>A0A0A0L654_CUCSA</name>
<evidence type="ECO:0000256" key="1">
    <source>
        <dbReference type="ARBA" id="ARBA00004123"/>
    </source>
</evidence>
<feature type="short sequence motif" description="VHIID" evidence="5">
    <location>
        <begin position="283"/>
        <end position="287"/>
    </location>
</feature>
<dbReference type="EMBL" id="CM002924">
    <property type="protein sequence ID" value="KGN56052.1"/>
    <property type="molecule type" value="Genomic_DNA"/>
</dbReference>
<keyword evidence="8" id="KW-1185">Reference proteome</keyword>
<protein>
    <submittedName>
        <fullName evidence="7">Uncharacterized protein</fullName>
    </submittedName>
</protein>
<dbReference type="OrthoDB" id="593669at2759"/>
<feature type="region of interest" description="SAW" evidence="5">
    <location>
        <begin position="471"/>
        <end position="545"/>
    </location>
</feature>
<reference evidence="7 8" key="2">
    <citation type="journal article" date="2009" name="PLoS ONE">
        <title>An integrated genetic and cytogenetic map of the cucumber genome.</title>
        <authorList>
            <person name="Ren Y."/>
            <person name="Zhang Z."/>
            <person name="Liu J."/>
            <person name="Staub J.E."/>
            <person name="Han Y."/>
            <person name="Cheng Z."/>
            <person name="Li X."/>
            <person name="Lu J."/>
            <person name="Miao H."/>
            <person name="Kang H."/>
            <person name="Xie B."/>
            <person name="Gu X."/>
            <person name="Wang X."/>
            <person name="Du Y."/>
            <person name="Jin W."/>
            <person name="Huang S."/>
        </authorList>
    </citation>
    <scope>NUCLEOTIDE SEQUENCE [LARGE SCALE GENOMIC DNA]</scope>
    <source>
        <strain evidence="8">cv. 9930</strain>
    </source>
</reference>
<comment type="caution">
    <text evidence="5">Lacks conserved residue(s) required for the propagation of feature annotation.</text>
</comment>
<reference evidence="7 8" key="4">
    <citation type="journal article" date="2011" name="BMC Genomics">
        <title>RNA-Seq improves annotation of protein-coding genes in the cucumber genome.</title>
        <authorList>
            <person name="Li Z."/>
            <person name="Zhang Z."/>
            <person name="Yan P."/>
            <person name="Huang S."/>
            <person name="Fei Z."/>
            <person name="Lin K."/>
        </authorList>
    </citation>
    <scope>NUCLEOTIDE SEQUENCE [LARGE SCALE GENOMIC DNA]</scope>
    <source>
        <strain evidence="8">cv. 9930</strain>
    </source>
</reference>
<dbReference type="OMA" id="ESYRGHY"/>
<dbReference type="GO" id="GO:0043565">
    <property type="term" value="F:sequence-specific DNA binding"/>
    <property type="evidence" value="ECO:0000318"/>
    <property type="project" value="GO_Central"/>
</dbReference>
<dbReference type="GO" id="GO:0006355">
    <property type="term" value="P:regulation of DNA-templated transcription"/>
    <property type="evidence" value="ECO:0000318"/>
    <property type="project" value="GO_Central"/>
</dbReference>
<feature type="region of interest" description="Disordered" evidence="6">
    <location>
        <begin position="65"/>
        <end position="90"/>
    </location>
</feature>
<evidence type="ECO:0000256" key="4">
    <source>
        <dbReference type="ARBA" id="ARBA00023242"/>
    </source>
</evidence>
<feature type="region of interest" description="Leucine repeat I (LRI)" evidence="5">
    <location>
        <begin position="173"/>
        <end position="233"/>
    </location>
</feature>
<accession>A0A0A0L654</accession>
<dbReference type="Gramene" id="KGN56052">
    <property type="protein sequence ID" value="KGN56052"/>
    <property type="gene ID" value="Csa_3G061550"/>
</dbReference>
<sequence>MKEPSRKKVPNQSYGFCEQPLQEPGSCYWPPINHGGGLYSDDVLDQNHLPSESFKQYCNVESSSGTSSYPHQNSSSTASLTSIGSPSSHQECHSYPIDPYYSPDNNCGSPISRSCLTDDAADDLRHKIRELETAMLGPDADGLDVYSITEPVHPLLPMQDAGWKDVTEIISRRDLKEMLCACARAIDENDMMTGEWLVSELRGMVSVSGEPIQRLGAYLLEALVARTACSGSSIYKALRCKEPIGAELLSYMHVLYEICPYFKFGYLSANGAIAEAIKGENRVHIIDFQIAQGNQWITLLQALANRPGGPPKVTITGIDDSTSAFARGGGLEIVRKRLLILAESLKIPFEFHGIAGSASEIQREDLKVQPGEAIAVSFSLVLHHMPDENVGSQNHRDRILQLVKSLSPKVVTVVELESNNNTAPFLSRFLQTLKYYTAVFESIDVTLPRDHKERISVEQHCLARDIVNLVACEGTERVERHELFRKWRSRLFMAGFKPHPLSPFVNATIEALLKNYCDKYTLEEKDGALYLGWLNQNLVTSSAWI</sequence>
<keyword evidence="3" id="KW-0804">Transcription</keyword>
<dbReference type="GO" id="GO:0005634">
    <property type="term" value="C:nucleus"/>
    <property type="evidence" value="ECO:0000318"/>
    <property type="project" value="GO_Central"/>
</dbReference>
<dbReference type="Pfam" id="PF03514">
    <property type="entry name" value="GRAS"/>
    <property type="match status" value="1"/>
</dbReference>
<keyword evidence="4" id="KW-0539">Nucleus</keyword>
<feature type="compositionally biased region" description="Low complexity" evidence="6">
    <location>
        <begin position="74"/>
        <end position="88"/>
    </location>
</feature>
<comment type="subcellular location">
    <subcellularLocation>
        <location evidence="1">Nucleus</location>
    </subcellularLocation>
</comment>
<dbReference type="STRING" id="3659.A0A0A0L654"/>
<dbReference type="KEGG" id="csv:101220072"/>
<dbReference type="AlphaFoldDB" id="A0A0A0L654"/>
<dbReference type="Proteomes" id="UP000029981">
    <property type="component" value="Chromosome 3"/>
</dbReference>
<evidence type="ECO:0000256" key="3">
    <source>
        <dbReference type="ARBA" id="ARBA00023163"/>
    </source>
</evidence>
<reference evidence="7 8" key="3">
    <citation type="journal article" date="2010" name="BMC Genomics">
        <title>Transcriptome sequencing and comparative analysis of cucumber flowers with different sex types.</title>
        <authorList>
            <person name="Guo S."/>
            <person name="Zheng Y."/>
            <person name="Joung J.G."/>
            <person name="Liu S."/>
            <person name="Zhang Z."/>
            <person name="Crasta O.R."/>
            <person name="Sobral B.W."/>
            <person name="Xu Y."/>
            <person name="Huang S."/>
            <person name="Fei Z."/>
        </authorList>
    </citation>
    <scope>NUCLEOTIDE SEQUENCE [LARGE SCALE GENOMIC DNA]</scope>
    <source>
        <strain evidence="8">cv. 9930</strain>
    </source>
</reference>
<proteinExistence type="inferred from homology"/>
<evidence type="ECO:0000256" key="2">
    <source>
        <dbReference type="ARBA" id="ARBA00023015"/>
    </source>
</evidence>
<dbReference type="PROSITE" id="PS50985">
    <property type="entry name" value="GRAS"/>
    <property type="match status" value="1"/>
</dbReference>
<dbReference type="GO" id="GO:0003700">
    <property type="term" value="F:DNA-binding transcription factor activity"/>
    <property type="evidence" value="ECO:0000318"/>
    <property type="project" value="GO_Central"/>
</dbReference>
<evidence type="ECO:0000256" key="5">
    <source>
        <dbReference type="PROSITE-ProRule" id="PRU01191"/>
    </source>
</evidence>
<evidence type="ECO:0000256" key="6">
    <source>
        <dbReference type="SAM" id="MobiDB-lite"/>
    </source>
</evidence>
<feature type="region of interest" description="VHIID" evidence="5">
    <location>
        <begin position="252"/>
        <end position="317"/>
    </location>
</feature>
<keyword evidence="2" id="KW-0805">Transcription regulation</keyword>
<gene>
    <name evidence="7" type="ORF">Csa_3G061550</name>
</gene>
<dbReference type="eggNOG" id="ENOG502SJPG">
    <property type="taxonomic scope" value="Eukaryota"/>
</dbReference>
<evidence type="ECO:0000313" key="7">
    <source>
        <dbReference type="EMBL" id="KGN56052.1"/>
    </source>
</evidence>
<evidence type="ECO:0000313" key="8">
    <source>
        <dbReference type="Proteomes" id="UP000029981"/>
    </source>
</evidence>